<name>A0A1I5YQU1_9BACI</name>
<dbReference type="InterPro" id="IPR038713">
    <property type="entry name" value="Terminase_Gp1_N_sf"/>
</dbReference>
<dbReference type="InterPro" id="IPR052404">
    <property type="entry name" value="SPP1-like_terminase"/>
</dbReference>
<evidence type="ECO:0000313" key="3">
    <source>
        <dbReference type="EMBL" id="SFQ46599.1"/>
    </source>
</evidence>
<proteinExistence type="predicted"/>
<dbReference type="Gene3D" id="6.10.140.2160">
    <property type="match status" value="1"/>
</dbReference>
<dbReference type="RefSeq" id="WP_061805908.1">
    <property type="nucleotide sequence ID" value="NZ_FOXX01000003.1"/>
</dbReference>
<dbReference type="Proteomes" id="UP000182762">
    <property type="component" value="Unassembled WGS sequence"/>
</dbReference>
<dbReference type="GeneID" id="93710207"/>
<dbReference type="Gene3D" id="1.10.10.1400">
    <property type="entry name" value="Terminase, small subunit, N-terminal DNA-binding domain, HTH motif"/>
    <property type="match status" value="1"/>
</dbReference>
<evidence type="ECO:0000256" key="2">
    <source>
        <dbReference type="ARBA" id="ARBA00023219"/>
    </source>
</evidence>
<evidence type="ECO:0000313" key="4">
    <source>
        <dbReference type="Proteomes" id="UP000182762"/>
    </source>
</evidence>
<dbReference type="PANTHER" id="PTHR41328">
    <property type="entry name" value="TERMINASE SMALL SUBUNIT-RELATED"/>
    <property type="match status" value="1"/>
</dbReference>
<reference evidence="3 4" key="1">
    <citation type="submission" date="2016-10" db="EMBL/GenBank/DDBJ databases">
        <authorList>
            <person name="Varghese N."/>
            <person name="Submissions S."/>
        </authorList>
    </citation>
    <scope>NUCLEOTIDE SEQUENCE [LARGE SCALE GENOMIC DNA]</scope>
    <source>
        <strain evidence="3 4">DSM 13796</strain>
    </source>
</reference>
<dbReference type="PANTHER" id="PTHR41328:SF2">
    <property type="entry name" value="TERMINASE SMALL SUBUNIT"/>
    <property type="match status" value="1"/>
</dbReference>
<keyword evidence="1" id="KW-1188">Viral release from host cell</keyword>
<keyword evidence="2" id="KW-0231">Viral genome packaging</keyword>
<dbReference type="EMBL" id="FOXX01000003">
    <property type="protein sequence ID" value="SFQ46599.1"/>
    <property type="molecule type" value="Genomic_DNA"/>
</dbReference>
<evidence type="ECO:0000256" key="1">
    <source>
        <dbReference type="ARBA" id="ARBA00022612"/>
    </source>
</evidence>
<comment type="caution">
    <text evidence="3">The sequence shown here is derived from an EMBL/GenBank/DDBJ whole genome shotgun (WGS) entry which is preliminary data.</text>
</comment>
<sequence length="149" mass="16824">MTKLTPKQQAFADLYIETANATTSYKNSGYSVKSDKEAAVEGSKLLRNPKVRAYIEERMDQKSAQRVAKQDQILSFLTQVMRGELTEQVPIGVGEGMQELEDKNPSLKYRVKAAELLGKRYSMWTEKKEIEGNMGVTIVDNVGDDFEHD</sequence>
<protein>
    <submittedName>
        <fullName evidence="3">Phage terminase small subunit</fullName>
    </submittedName>
</protein>
<gene>
    <name evidence="3" type="ORF">SAMN02745910_01496</name>
</gene>
<dbReference type="InterPro" id="IPR005335">
    <property type="entry name" value="Terminase_ssu"/>
</dbReference>
<organism evidence="3 4">
    <name type="scientific">Priestia endophytica DSM 13796</name>
    <dbReference type="NCBI Taxonomy" id="1121089"/>
    <lineage>
        <taxon>Bacteria</taxon>
        <taxon>Bacillati</taxon>
        <taxon>Bacillota</taxon>
        <taxon>Bacilli</taxon>
        <taxon>Bacillales</taxon>
        <taxon>Bacillaceae</taxon>
        <taxon>Priestia</taxon>
    </lineage>
</organism>
<keyword evidence="4" id="KW-1185">Reference proteome</keyword>
<accession>A0A1I5YQU1</accession>
<dbReference type="Pfam" id="PF03592">
    <property type="entry name" value="Terminase_2"/>
    <property type="match status" value="1"/>
</dbReference>